<dbReference type="EMBL" id="JYDV01000060">
    <property type="protein sequence ID" value="KRZ37309.1"/>
    <property type="molecule type" value="Genomic_DNA"/>
</dbReference>
<accession>A0A0V1JQV7</accession>
<sequence>MKASKTIIFRTFGKTLFHTICKSRMDLVTCCHIAYFTRYCINHLWN</sequence>
<organism evidence="1 2">
    <name type="scientific">Trichinella pseudospiralis</name>
    <name type="common">Parasitic roundworm</name>
    <dbReference type="NCBI Taxonomy" id="6337"/>
    <lineage>
        <taxon>Eukaryota</taxon>
        <taxon>Metazoa</taxon>
        <taxon>Ecdysozoa</taxon>
        <taxon>Nematoda</taxon>
        <taxon>Enoplea</taxon>
        <taxon>Dorylaimia</taxon>
        <taxon>Trichinellida</taxon>
        <taxon>Trichinellidae</taxon>
        <taxon>Trichinella</taxon>
    </lineage>
</organism>
<protein>
    <submittedName>
        <fullName evidence="1">Uncharacterized protein</fullName>
    </submittedName>
</protein>
<reference evidence="1 2" key="1">
    <citation type="submission" date="2015-01" db="EMBL/GenBank/DDBJ databases">
        <title>Evolution of Trichinella species and genotypes.</title>
        <authorList>
            <person name="Korhonen P.K."/>
            <person name="Edoardo P."/>
            <person name="Giuseppe L.R."/>
            <person name="Gasser R.B."/>
        </authorList>
    </citation>
    <scope>NUCLEOTIDE SEQUENCE [LARGE SCALE GENOMIC DNA]</scope>
    <source>
        <strain evidence="1">ISS176</strain>
    </source>
</reference>
<comment type="caution">
    <text evidence="1">The sequence shown here is derived from an EMBL/GenBank/DDBJ whole genome shotgun (WGS) entry which is preliminary data.</text>
</comment>
<evidence type="ECO:0000313" key="2">
    <source>
        <dbReference type="Proteomes" id="UP000054826"/>
    </source>
</evidence>
<dbReference type="AlphaFoldDB" id="A0A0V1JQV7"/>
<gene>
    <name evidence="1" type="ORF">T4C_10739</name>
</gene>
<name>A0A0V1JQV7_TRIPS</name>
<proteinExistence type="predicted"/>
<dbReference type="Proteomes" id="UP000054826">
    <property type="component" value="Unassembled WGS sequence"/>
</dbReference>
<evidence type="ECO:0000313" key="1">
    <source>
        <dbReference type="EMBL" id="KRZ37309.1"/>
    </source>
</evidence>